<dbReference type="GO" id="GO:0043161">
    <property type="term" value="P:proteasome-mediated ubiquitin-dependent protein catabolic process"/>
    <property type="evidence" value="ECO:0007669"/>
    <property type="project" value="TreeGrafter"/>
</dbReference>
<dbReference type="SUPFAM" id="SSF101898">
    <property type="entry name" value="NHL repeat"/>
    <property type="match status" value="1"/>
</dbReference>
<organism evidence="1 2">
    <name type="scientific">Longimicrobium terrae</name>
    <dbReference type="NCBI Taxonomy" id="1639882"/>
    <lineage>
        <taxon>Bacteria</taxon>
        <taxon>Pseudomonadati</taxon>
        <taxon>Gemmatimonadota</taxon>
        <taxon>Longimicrobiia</taxon>
        <taxon>Longimicrobiales</taxon>
        <taxon>Longimicrobiaceae</taxon>
        <taxon>Longimicrobium</taxon>
    </lineage>
</organism>
<dbReference type="GO" id="GO:0008270">
    <property type="term" value="F:zinc ion binding"/>
    <property type="evidence" value="ECO:0007669"/>
    <property type="project" value="UniProtKB-KW"/>
</dbReference>
<protein>
    <recommendedName>
        <fullName evidence="3">6-bladed beta-propeller</fullName>
    </recommendedName>
</protein>
<proteinExistence type="predicted"/>
<dbReference type="PANTHER" id="PTHR24104:SF25">
    <property type="entry name" value="PROTEIN LIN-41"/>
    <property type="match status" value="1"/>
</dbReference>
<accession>A0A841GXR4</accession>
<dbReference type="Proteomes" id="UP000582837">
    <property type="component" value="Unassembled WGS sequence"/>
</dbReference>
<reference evidence="1 2" key="1">
    <citation type="submission" date="2020-08" db="EMBL/GenBank/DDBJ databases">
        <title>Genomic Encyclopedia of Type Strains, Phase IV (KMG-IV): sequencing the most valuable type-strain genomes for metagenomic binning, comparative biology and taxonomic classification.</title>
        <authorList>
            <person name="Goeker M."/>
        </authorList>
    </citation>
    <scope>NUCLEOTIDE SEQUENCE [LARGE SCALE GENOMIC DNA]</scope>
    <source>
        <strain evidence="1 2">DSM 29007</strain>
    </source>
</reference>
<dbReference type="EMBL" id="JACHIA010000005">
    <property type="protein sequence ID" value="MBB6070537.1"/>
    <property type="molecule type" value="Genomic_DNA"/>
</dbReference>
<dbReference type="InterPro" id="IPR050952">
    <property type="entry name" value="TRIM-NHL_E3_ligases"/>
</dbReference>
<sequence length="434" mass="45595">MGGGAPDAPPLITFQHTRTDMRHIGMRGAAPLLAIALLAANAGAQGRVVTLPREDRPLAGAPAAVYTLGAAEGSEEQMFGAVAGVAFDAAENLYVLDRQNARVMVYGPNGRFLRQIGRRGQGPGELLSAAQVGVAPDGTVVVADVARFGYALFRPDGTFVRNVLTTPWMSMGFGAPLALHRQGIVTPVRPAPAATMAAGGATASDVTPLMLFGFAGGEPRRVFGIPSREAASTSRGSGSSGSRMAVFLSQPVFSPRNLVAVLSNGQMAVSFTTGYTIRLVGLDGQTTHYLQRPIRPRLTTAADREAWLTAERARIASGAGVFSVSAAGRAGPTADEIRRRREELLSSTRFADTVMTLQGLLATPTGRLWVERTGPVAGEPGPLDLITSDGQYLGTTTAMKLPAAISRGGLAAFIERDEDDVEHVVVRRLPAGWR</sequence>
<evidence type="ECO:0000313" key="1">
    <source>
        <dbReference type="EMBL" id="MBB6070537.1"/>
    </source>
</evidence>
<keyword evidence="2" id="KW-1185">Reference proteome</keyword>
<dbReference type="RefSeq" id="WP_170034372.1">
    <property type="nucleotide sequence ID" value="NZ_JABDTL010000001.1"/>
</dbReference>
<comment type="caution">
    <text evidence="1">The sequence shown here is derived from an EMBL/GenBank/DDBJ whole genome shotgun (WGS) entry which is preliminary data.</text>
</comment>
<dbReference type="Gene3D" id="2.120.10.30">
    <property type="entry name" value="TolB, C-terminal domain"/>
    <property type="match status" value="1"/>
</dbReference>
<dbReference type="Pfam" id="PF17170">
    <property type="entry name" value="DUF5128"/>
    <property type="match status" value="1"/>
</dbReference>
<gene>
    <name evidence="1" type="ORF">HNQ61_002158</name>
</gene>
<dbReference type="PANTHER" id="PTHR24104">
    <property type="entry name" value="E3 UBIQUITIN-PROTEIN LIGASE NHLRC1-RELATED"/>
    <property type="match status" value="1"/>
</dbReference>
<dbReference type="GO" id="GO:0061630">
    <property type="term" value="F:ubiquitin protein ligase activity"/>
    <property type="evidence" value="ECO:0007669"/>
    <property type="project" value="TreeGrafter"/>
</dbReference>
<dbReference type="AlphaFoldDB" id="A0A841GXR4"/>
<evidence type="ECO:0000313" key="2">
    <source>
        <dbReference type="Proteomes" id="UP000582837"/>
    </source>
</evidence>
<dbReference type="GO" id="GO:0000209">
    <property type="term" value="P:protein polyubiquitination"/>
    <property type="evidence" value="ECO:0007669"/>
    <property type="project" value="TreeGrafter"/>
</dbReference>
<dbReference type="InterPro" id="IPR011042">
    <property type="entry name" value="6-blade_b-propeller_TolB-like"/>
</dbReference>
<name>A0A841GXR4_9BACT</name>
<evidence type="ECO:0008006" key="3">
    <source>
        <dbReference type="Google" id="ProtNLM"/>
    </source>
</evidence>